<dbReference type="CDD" id="cd07185">
    <property type="entry name" value="OmpA_C-like"/>
    <property type="match status" value="1"/>
</dbReference>
<dbReference type="Proteomes" id="UP000471640">
    <property type="component" value="Unassembled WGS sequence"/>
</dbReference>
<dbReference type="InterPro" id="IPR049945">
    <property type="entry name" value="AAA_22"/>
</dbReference>
<comment type="subcellular location">
    <subcellularLocation>
        <location evidence="1">Membrane</location>
    </subcellularLocation>
</comment>
<feature type="region of interest" description="Disordered" evidence="4">
    <location>
        <begin position="497"/>
        <end position="575"/>
    </location>
</feature>
<dbReference type="PRINTS" id="PR01021">
    <property type="entry name" value="OMPADOMAIN"/>
</dbReference>
<dbReference type="InterPro" id="IPR052026">
    <property type="entry name" value="ExeA_AAA_ATPase_DNA-bind"/>
</dbReference>
<keyword evidence="5" id="KW-0812">Transmembrane</keyword>
<feature type="compositionally biased region" description="Low complexity" evidence="4">
    <location>
        <begin position="290"/>
        <end position="302"/>
    </location>
</feature>
<evidence type="ECO:0000256" key="1">
    <source>
        <dbReference type="ARBA" id="ARBA00004370"/>
    </source>
</evidence>
<evidence type="ECO:0000256" key="5">
    <source>
        <dbReference type="SAM" id="Phobius"/>
    </source>
</evidence>
<dbReference type="EMBL" id="JAAIJR010000014">
    <property type="protein sequence ID" value="NEX19745.1"/>
    <property type="molecule type" value="Genomic_DNA"/>
</dbReference>
<dbReference type="InterPro" id="IPR036737">
    <property type="entry name" value="OmpA-like_sf"/>
</dbReference>
<dbReference type="GO" id="GO:0016887">
    <property type="term" value="F:ATP hydrolysis activity"/>
    <property type="evidence" value="ECO:0007669"/>
    <property type="project" value="InterPro"/>
</dbReference>
<dbReference type="InterPro" id="IPR006664">
    <property type="entry name" value="OMP_bac"/>
</dbReference>
<dbReference type="RefSeq" id="WP_164652639.1">
    <property type="nucleotide sequence ID" value="NZ_JAAIJR010000014.1"/>
</dbReference>
<dbReference type="Gene3D" id="3.40.50.300">
    <property type="entry name" value="P-loop containing nucleotide triphosphate hydrolases"/>
    <property type="match status" value="1"/>
</dbReference>
<dbReference type="SUPFAM" id="SSF103088">
    <property type="entry name" value="OmpA-like"/>
    <property type="match status" value="1"/>
</dbReference>
<evidence type="ECO:0000259" key="6">
    <source>
        <dbReference type="PROSITE" id="PS51123"/>
    </source>
</evidence>
<name>A0A6P1DVS7_9GAMM</name>
<dbReference type="SUPFAM" id="SSF52540">
    <property type="entry name" value="P-loop containing nucleoside triphosphate hydrolases"/>
    <property type="match status" value="1"/>
</dbReference>
<dbReference type="GO" id="GO:0016020">
    <property type="term" value="C:membrane"/>
    <property type="evidence" value="ECO:0007669"/>
    <property type="project" value="UniProtKB-SubCell"/>
</dbReference>
<evidence type="ECO:0000313" key="8">
    <source>
        <dbReference type="Proteomes" id="UP000471640"/>
    </source>
</evidence>
<evidence type="ECO:0000256" key="4">
    <source>
        <dbReference type="SAM" id="MobiDB-lite"/>
    </source>
</evidence>
<accession>A0A6P1DVS7</accession>
<evidence type="ECO:0000256" key="3">
    <source>
        <dbReference type="PROSITE-ProRule" id="PRU00473"/>
    </source>
</evidence>
<feature type="domain" description="OmpA-like" evidence="6">
    <location>
        <begin position="654"/>
        <end position="775"/>
    </location>
</feature>
<keyword evidence="2 3" id="KW-0472">Membrane</keyword>
<comment type="caution">
    <text evidence="7">The sequence shown here is derived from an EMBL/GenBank/DDBJ whole genome shotgun (WGS) entry which is preliminary data.</text>
</comment>
<protein>
    <submittedName>
        <fullName evidence="7">AAA family ATPase</fullName>
    </submittedName>
</protein>
<keyword evidence="8" id="KW-1185">Reference proteome</keyword>
<keyword evidence="5" id="KW-1133">Transmembrane helix</keyword>
<dbReference type="Gene3D" id="3.30.1330.60">
    <property type="entry name" value="OmpA-like domain"/>
    <property type="match status" value="1"/>
</dbReference>
<organism evidence="7 8">
    <name type="scientific">Thiorhodococcus mannitoliphagus</name>
    <dbReference type="NCBI Taxonomy" id="329406"/>
    <lineage>
        <taxon>Bacteria</taxon>
        <taxon>Pseudomonadati</taxon>
        <taxon>Pseudomonadota</taxon>
        <taxon>Gammaproteobacteria</taxon>
        <taxon>Chromatiales</taxon>
        <taxon>Chromatiaceae</taxon>
        <taxon>Thiorhodococcus</taxon>
    </lineage>
</organism>
<dbReference type="InterPro" id="IPR006665">
    <property type="entry name" value="OmpA-like"/>
</dbReference>
<dbReference type="Pfam" id="PF00691">
    <property type="entry name" value="OmpA"/>
    <property type="match status" value="1"/>
</dbReference>
<evidence type="ECO:0000313" key="7">
    <source>
        <dbReference type="EMBL" id="NEX19745.1"/>
    </source>
</evidence>
<evidence type="ECO:0000256" key="2">
    <source>
        <dbReference type="ARBA" id="ARBA00023136"/>
    </source>
</evidence>
<dbReference type="Pfam" id="PF13401">
    <property type="entry name" value="AAA_22"/>
    <property type="match status" value="1"/>
</dbReference>
<gene>
    <name evidence="7" type="ORF">G3480_05345</name>
</gene>
<dbReference type="InterPro" id="IPR027417">
    <property type="entry name" value="P-loop_NTPase"/>
</dbReference>
<feature type="transmembrane region" description="Helical" evidence="5">
    <location>
        <begin position="445"/>
        <end position="466"/>
    </location>
</feature>
<reference evidence="8" key="1">
    <citation type="journal article" date="2020" name="Microbiol. Resour. Announc.">
        <title>Draft Genome Sequences of Thiorhodococcus mannitoliphagus and Thiorhodococcus minor, Purple Sulfur Photosynthetic Bacteria in the Gammaproteobacterial Family Chromatiaceae.</title>
        <authorList>
            <person name="Aviles F.A."/>
            <person name="Meyer T.E."/>
            <person name="Kyndt J.A."/>
        </authorList>
    </citation>
    <scope>NUCLEOTIDE SEQUENCE [LARGE SCALE GENOMIC DNA]</scope>
    <source>
        <strain evidence="8">DSM 18266</strain>
    </source>
</reference>
<dbReference type="AlphaFoldDB" id="A0A6P1DVS7"/>
<feature type="region of interest" description="Disordered" evidence="4">
    <location>
        <begin position="276"/>
        <end position="302"/>
    </location>
</feature>
<reference evidence="7 8" key="2">
    <citation type="submission" date="2020-02" db="EMBL/GenBank/DDBJ databases">
        <title>Genome sequences of Thiorhodococcus mannitoliphagus and Thiorhodococcus minor, purple sulfur photosynthetic bacteria in the gammaproteobacterial family, Chromatiaceae.</title>
        <authorList>
            <person name="Aviles F.A."/>
            <person name="Meyer T.E."/>
            <person name="Kyndt J.A."/>
        </authorList>
    </citation>
    <scope>NUCLEOTIDE SEQUENCE [LARGE SCALE GENOMIC DNA]</scope>
    <source>
        <strain evidence="7 8">DSM 18266</strain>
    </source>
</reference>
<proteinExistence type="predicted"/>
<dbReference type="PANTHER" id="PTHR35894:SF1">
    <property type="entry name" value="PHOSPHORIBULOKINASE _ URIDINE KINASE FAMILY"/>
    <property type="match status" value="1"/>
</dbReference>
<dbReference type="PANTHER" id="PTHR35894">
    <property type="entry name" value="GENERAL SECRETION PATHWAY PROTEIN A-RELATED"/>
    <property type="match status" value="1"/>
</dbReference>
<feature type="compositionally biased region" description="Basic and acidic residues" evidence="4">
    <location>
        <begin position="540"/>
        <end position="553"/>
    </location>
</feature>
<dbReference type="PROSITE" id="PS51123">
    <property type="entry name" value="OMPA_2"/>
    <property type="match status" value="1"/>
</dbReference>
<sequence>MFEAFYGFSADPFRLMPGNLGLFEHQGFSKARSYIDYALLRGEGFVMITGSPGMGKTTLIKSFQSRMADSDIRMAVVANARLEPEDLLRMAANAFGLDVGEQSSKAKVLLRLKEFFLSQRRAGGHALLVVDEAQDLSASALEELRLLTNLEHLDVALVQILLVGQESLRDLVRGEGMEQLHQRIVAAWQLTPLEPRETVGYVRHRLERAGWHGDPSFQPGVLRAIHEFSVGVPRLINLLCSRLLLRGFCLEAHELGITDVNCVIGELRDEGLAPRTHSAQGERFGGSPVGGPADAAGASASTVEAGVSADDAAADWSLLDQGLAMERPPAAQPVPASSTSVENELAAQVEPVSLAGAALDAEASVGEASRDQAHGHLGVFEDPDDASEAASMPLSELPESPPILVCEDSFRAESVDDWGDERIDSKAIAENYEPHRGAAGSKRRVIYALVALAIVGASMGGAYWFFPETWNRLAKSAEHWVETGVARLSQLSAWSRDATRVSPDGSAGPPPQAEEGLEVSPPVAQENISTVASNPPPAAAKDDADPIIDRPVQEDQPPLAPLNESPEPNSPAPDGVLAPYPSVVIGALNEANELGDQEGRFTDSAVGREEGRLAEPEPEQNTLDVDANAGVGGGVPEAVGGAVVETEEGAVRRPAPIGTLLFVEVSFQFNRSTIGVRFAKALDEVAALMDESSLATADIQGFTDSTGDPGYNAVLARRRAQAVADYLIKRGIDSERLSVNGNDVNAPGADASGADAAKERDAVGRTVEVRVLGPIDGARSD</sequence>